<feature type="region of interest" description="Disordered" evidence="1">
    <location>
        <begin position="1"/>
        <end position="34"/>
    </location>
</feature>
<reference evidence="2" key="1">
    <citation type="submission" date="2015-04" db="UniProtKB">
        <authorList>
            <consortium name="EnsemblPlants"/>
        </authorList>
    </citation>
    <scope>IDENTIFICATION</scope>
</reference>
<keyword evidence="3" id="KW-1185">Reference proteome</keyword>
<organism evidence="2">
    <name type="scientific">Oryza meridionalis</name>
    <dbReference type="NCBI Taxonomy" id="40149"/>
    <lineage>
        <taxon>Eukaryota</taxon>
        <taxon>Viridiplantae</taxon>
        <taxon>Streptophyta</taxon>
        <taxon>Embryophyta</taxon>
        <taxon>Tracheophyta</taxon>
        <taxon>Spermatophyta</taxon>
        <taxon>Magnoliopsida</taxon>
        <taxon>Liliopsida</taxon>
        <taxon>Poales</taxon>
        <taxon>Poaceae</taxon>
        <taxon>BOP clade</taxon>
        <taxon>Oryzoideae</taxon>
        <taxon>Oryzeae</taxon>
        <taxon>Oryzinae</taxon>
        <taxon>Oryza</taxon>
    </lineage>
</organism>
<evidence type="ECO:0000313" key="3">
    <source>
        <dbReference type="Proteomes" id="UP000008021"/>
    </source>
</evidence>
<name>A0A0E0F7V1_9ORYZ</name>
<proteinExistence type="predicted"/>
<reference evidence="2" key="2">
    <citation type="submission" date="2018-05" db="EMBL/GenBank/DDBJ databases">
        <title>OmerRS3 (Oryza meridionalis Reference Sequence Version 3).</title>
        <authorList>
            <person name="Zhang J."/>
            <person name="Kudrna D."/>
            <person name="Lee S."/>
            <person name="Talag J."/>
            <person name="Welchert J."/>
            <person name="Wing R.A."/>
        </authorList>
    </citation>
    <scope>NUCLEOTIDE SEQUENCE [LARGE SCALE GENOMIC DNA]</scope>
    <source>
        <strain evidence="2">cv. OR44</strain>
    </source>
</reference>
<evidence type="ECO:0000313" key="2">
    <source>
        <dbReference type="EnsemblPlants" id="OMERI11G16870.3"/>
    </source>
</evidence>
<feature type="compositionally biased region" description="Pro residues" evidence="1">
    <location>
        <begin position="15"/>
        <end position="27"/>
    </location>
</feature>
<sequence length="60" mass="6914">MEDGREREKKLNPIPSSPPIPPPPPARILPHPRRRREGPLFVHVCKLIIPTTMGIMLHRH</sequence>
<dbReference type="AlphaFoldDB" id="A0A0E0F7V1"/>
<dbReference type="HOGENOM" id="CLU_2945628_0_0_1"/>
<dbReference type="EnsemblPlants" id="OMERI11G16870.3">
    <property type="protein sequence ID" value="OMERI11G16870.3"/>
    <property type="gene ID" value="OMERI11G16870"/>
</dbReference>
<dbReference type="Proteomes" id="UP000008021">
    <property type="component" value="Chromosome 11"/>
</dbReference>
<feature type="compositionally biased region" description="Basic and acidic residues" evidence="1">
    <location>
        <begin position="1"/>
        <end position="11"/>
    </location>
</feature>
<protein>
    <submittedName>
        <fullName evidence="2">Uncharacterized protein</fullName>
    </submittedName>
</protein>
<dbReference type="Gramene" id="OMERI11G16870.3">
    <property type="protein sequence ID" value="OMERI11G16870.3"/>
    <property type="gene ID" value="OMERI11G16870"/>
</dbReference>
<evidence type="ECO:0000256" key="1">
    <source>
        <dbReference type="SAM" id="MobiDB-lite"/>
    </source>
</evidence>
<accession>A0A0E0F7V1</accession>